<proteinExistence type="predicted"/>
<comment type="caution">
    <text evidence="1">The sequence shown here is derived from an EMBL/GenBank/DDBJ whole genome shotgun (WGS) entry which is preliminary data.</text>
</comment>
<dbReference type="Proteomes" id="UP000074410">
    <property type="component" value="Unassembled WGS sequence"/>
</dbReference>
<dbReference type="EMBL" id="LDTC01000179">
    <property type="protein sequence ID" value="KTW06448.1"/>
    <property type="molecule type" value="Genomic_DNA"/>
</dbReference>
<dbReference type="RefSeq" id="WP_058718161.1">
    <property type="nucleotide sequence ID" value="NZ_LDTC01000179.1"/>
</dbReference>
<dbReference type="AlphaFoldDB" id="A0A147J4V7"/>
<name>A0A147J4V7_9SPHN</name>
<protein>
    <submittedName>
        <fullName evidence="1">Uncharacterized protein</fullName>
    </submittedName>
</protein>
<dbReference type="PATRIC" id="fig|33051.5.peg.1080"/>
<sequence length="81" mass="9186">MRKELPTPKFFDKPDQATERLTEMFVDIGQARDTKLNPPSAQRAVFRKLHGVAHGWLERHDDIPEAWRVGIEQPPPGGPAC</sequence>
<organism evidence="1 2">
    <name type="scientific">Sphingomonas sanguinis</name>
    <dbReference type="NCBI Taxonomy" id="33051"/>
    <lineage>
        <taxon>Bacteria</taxon>
        <taxon>Pseudomonadati</taxon>
        <taxon>Pseudomonadota</taxon>
        <taxon>Alphaproteobacteria</taxon>
        <taxon>Sphingomonadales</taxon>
        <taxon>Sphingomonadaceae</taxon>
        <taxon>Sphingomonas</taxon>
    </lineage>
</organism>
<accession>A0A147J4V7</accession>
<reference evidence="1 2" key="1">
    <citation type="journal article" date="2016" name="Front. Microbiol.">
        <title>Genomic Resource of Rice Seed Associated Bacteria.</title>
        <authorList>
            <person name="Midha S."/>
            <person name="Bansal K."/>
            <person name="Sharma S."/>
            <person name="Kumar N."/>
            <person name="Patil P.P."/>
            <person name="Chaudhry V."/>
            <person name="Patil P.B."/>
        </authorList>
    </citation>
    <scope>NUCLEOTIDE SEQUENCE [LARGE SCALE GENOMIC DNA]</scope>
    <source>
        <strain evidence="1 2">NS258</strain>
    </source>
</reference>
<evidence type="ECO:0000313" key="1">
    <source>
        <dbReference type="EMBL" id="KTW06448.1"/>
    </source>
</evidence>
<evidence type="ECO:0000313" key="2">
    <source>
        <dbReference type="Proteomes" id="UP000074410"/>
    </source>
</evidence>
<gene>
    <name evidence="1" type="ORF">NS258_16800</name>
</gene>